<evidence type="ECO:0000313" key="2">
    <source>
        <dbReference type="EMBL" id="KIY46606.1"/>
    </source>
</evidence>
<dbReference type="InterPro" id="IPR052742">
    <property type="entry name" value="Mito_N-acetyltransferase"/>
</dbReference>
<dbReference type="OrthoDB" id="10264707at2759"/>
<evidence type="ECO:0000259" key="1">
    <source>
        <dbReference type="PROSITE" id="PS51186"/>
    </source>
</evidence>
<dbReference type="InterPro" id="IPR000182">
    <property type="entry name" value="GNAT_dom"/>
</dbReference>
<dbReference type="GO" id="GO:0005634">
    <property type="term" value="C:nucleus"/>
    <property type="evidence" value="ECO:0007669"/>
    <property type="project" value="TreeGrafter"/>
</dbReference>
<dbReference type="EMBL" id="KN882026">
    <property type="protein sequence ID" value="KIY46606.1"/>
    <property type="molecule type" value="Genomic_DNA"/>
</dbReference>
<dbReference type="Pfam" id="PF00583">
    <property type="entry name" value="Acetyltransf_1"/>
    <property type="match status" value="1"/>
</dbReference>
<reference evidence="2 3" key="1">
    <citation type="journal article" date="2015" name="Fungal Genet. Biol.">
        <title>Evolution of novel wood decay mechanisms in Agaricales revealed by the genome sequences of Fistulina hepatica and Cylindrobasidium torrendii.</title>
        <authorList>
            <person name="Floudas D."/>
            <person name="Held B.W."/>
            <person name="Riley R."/>
            <person name="Nagy L.G."/>
            <person name="Koehler G."/>
            <person name="Ransdell A.S."/>
            <person name="Younus H."/>
            <person name="Chow J."/>
            <person name="Chiniquy J."/>
            <person name="Lipzen A."/>
            <person name="Tritt A."/>
            <person name="Sun H."/>
            <person name="Haridas S."/>
            <person name="LaButti K."/>
            <person name="Ohm R.A."/>
            <person name="Kues U."/>
            <person name="Blanchette R.A."/>
            <person name="Grigoriev I.V."/>
            <person name="Minto R.E."/>
            <person name="Hibbett D.S."/>
        </authorList>
    </citation>
    <scope>NUCLEOTIDE SEQUENCE [LARGE SCALE GENOMIC DNA]</scope>
    <source>
        <strain evidence="2 3">ATCC 64428</strain>
    </source>
</reference>
<dbReference type="SUPFAM" id="SSF55729">
    <property type="entry name" value="Acyl-CoA N-acyltransferases (Nat)"/>
    <property type="match status" value="1"/>
</dbReference>
<proteinExistence type="predicted"/>
<dbReference type="PANTHER" id="PTHR43138:SF1">
    <property type="entry name" value="N-ACETYLTRANSFERASE ACA1"/>
    <property type="match status" value="1"/>
</dbReference>
<dbReference type="PANTHER" id="PTHR43138">
    <property type="entry name" value="ACETYLTRANSFERASE, GNAT FAMILY"/>
    <property type="match status" value="1"/>
</dbReference>
<dbReference type="InterPro" id="IPR016181">
    <property type="entry name" value="Acyl_CoA_acyltransferase"/>
</dbReference>
<keyword evidence="2" id="KW-0808">Transferase</keyword>
<evidence type="ECO:0000313" key="3">
    <source>
        <dbReference type="Proteomes" id="UP000054144"/>
    </source>
</evidence>
<keyword evidence="2" id="KW-0012">Acyltransferase</keyword>
<organism evidence="2 3">
    <name type="scientific">Fistulina hepatica ATCC 64428</name>
    <dbReference type="NCBI Taxonomy" id="1128425"/>
    <lineage>
        <taxon>Eukaryota</taxon>
        <taxon>Fungi</taxon>
        <taxon>Dikarya</taxon>
        <taxon>Basidiomycota</taxon>
        <taxon>Agaricomycotina</taxon>
        <taxon>Agaricomycetes</taxon>
        <taxon>Agaricomycetidae</taxon>
        <taxon>Agaricales</taxon>
        <taxon>Fistulinaceae</taxon>
        <taxon>Fistulina</taxon>
    </lineage>
</organism>
<keyword evidence="3" id="KW-1185">Reference proteome</keyword>
<protein>
    <submittedName>
        <fullName evidence="2">Acyl-CoA N-acyltransferase</fullName>
    </submittedName>
</protein>
<dbReference type="Proteomes" id="UP000054144">
    <property type="component" value="Unassembled WGS sequence"/>
</dbReference>
<dbReference type="AlphaFoldDB" id="A0A0D7A9I2"/>
<dbReference type="GO" id="GO:0016747">
    <property type="term" value="F:acyltransferase activity, transferring groups other than amino-acyl groups"/>
    <property type="evidence" value="ECO:0007669"/>
    <property type="project" value="InterPro"/>
</dbReference>
<name>A0A0D7A9I2_9AGAR</name>
<dbReference type="PROSITE" id="PS51186">
    <property type="entry name" value="GNAT"/>
    <property type="match status" value="1"/>
</dbReference>
<accession>A0A0D7A9I2</accession>
<gene>
    <name evidence="2" type="ORF">FISHEDRAFT_66374</name>
</gene>
<sequence>MSAYGAIRRTKSSTLPSTLWPLKREIDGKTHLTIHHVDLEIARTHTGLVEYLYAVFSHVLEQGDTYPQEGPISQDTFEAYFFAADVLIALCVGETQPVVYQGNETSLWLEGAKDGRSWEDCIAGFYYVKPNYPGRSSHICNAGFIVPAKYRGNGYGHALADSFLYYGPALGYKASVFNLVFSNNTASLRLWESRGFTQVGVIPRAGRLKVTGGGEEYFDAWVIYKSFELDT</sequence>
<feature type="domain" description="N-acetyltransferase" evidence="1">
    <location>
        <begin position="75"/>
        <end position="228"/>
    </location>
</feature>
<dbReference type="Gene3D" id="3.40.630.30">
    <property type="match status" value="1"/>
</dbReference>